<name>A0ABW4NTU6_9PAST</name>
<evidence type="ECO:0000256" key="5">
    <source>
        <dbReference type="ARBA" id="ARBA00023136"/>
    </source>
</evidence>
<keyword evidence="5" id="KW-0472">Membrane</keyword>
<comment type="similarity">
    <text evidence="2 6">Belongs to the band 7/mec-2 family. HflC subfamily.</text>
</comment>
<dbReference type="SUPFAM" id="SSF117892">
    <property type="entry name" value="Band 7/SPFH domain"/>
    <property type="match status" value="1"/>
</dbReference>
<sequence>MRKFLTPVIVIIAAILYSSIVIVSEGTRGIMLRFSKVHRDADNKVVVYNPGLHFKIPFIDSIKILDARIRTLDGQADRFVTVEKKDLLVDSYVKWRISDFGRFYTATGGGDYAQASNLLRRKVNDRLRSEIGSRTIKDIVSGTRGELMEGARKALNTGADSTAELGIEVVDVRVKQINLPDEVSSSIYQRMRAERDAVAREHRSQGREKAAFIQADVDRKVTLILANANRTAQELRGSGDATAAKVFSDAFSQEPQFYSFLRSLKAYESSFANSENMMILKPDSEFFRFMQAPTK</sequence>
<dbReference type="PANTHER" id="PTHR42911">
    <property type="entry name" value="MODULATOR OF FTSH PROTEASE HFLC"/>
    <property type="match status" value="1"/>
</dbReference>
<dbReference type="InterPro" id="IPR001107">
    <property type="entry name" value="Band_7"/>
</dbReference>
<evidence type="ECO:0000256" key="3">
    <source>
        <dbReference type="ARBA" id="ARBA00022692"/>
    </source>
</evidence>
<evidence type="ECO:0000256" key="1">
    <source>
        <dbReference type="ARBA" id="ARBA00004167"/>
    </source>
</evidence>
<keyword evidence="8" id="KW-0378">Hydrolase</keyword>
<organism evidence="8 9">
    <name type="scientific">Pasteurella oralis</name>
    <dbReference type="NCBI Taxonomy" id="1071947"/>
    <lineage>
        <taxon>Bacteria</taxon>
        <taxon>Pseudomonadati</taxon>
        <taxon>Pseudomonadota</taxon>
        <taxon>Gammaproteobacteria</taxon>
        <taxon>Pasteurellales</taxon>
        <taxon>Pasteurellaceae</taxon>
        <taxon>Pasteurella</taxon>
    </lineage>
</organism>
<comment type="caution">
    <text evidence="8">The sequence shown here is derived from an EMBL/GenBank/DDBJ whole genome shotgun (WGS) entry which is preliminary data.</text>
</comment>
<evidence type="ECO:0000259" key="7">
    <source>
        <dbReference type="SMART" id="SM00244"/>
    </source>
</evidence>
<feature type="domain" description="Band 7" evidence="7">
    <location>
        <begin position="18"/>
        <end position="191"/>
    </location>
</feature>
<dbReference type="CDD" id="cd03405">
    <property type="entry name" value="SPFH_HflC"/>
    <property type="match status" value="1"/>
</dbReference>
<dbReference type="PANTHER" id="PTHR42911:SF1">
    <property type="entry name" value="MODULATOR OF FTSH PROTEASE HFLC"/>
    <property type="match status" value="1"/>
</dbReference>
<comment type="subcellular location">
    <subcellularLocation>
        <location evidence="1">Membrane</location>
        <topology evidence="1">Single-pass membrane protein</topology>
    </subcellularLocation>
</comment>
<evidence type="ECO:0000313" key="9">
    <source>
        <dbReference type="Proteomes" id="UP001597420"/>
    </source>
</evidence>
<keyword evidence="3" id="KW-0812">Transmembrane</keyword>
<evidence type="ECO:0000256" key="4">
    <source>
        <dbReference type="ARBA" id="ARBA00022989"/>
    </source>
</evidence>
<keyword evidence="4" id="KW-1133">Transmembrane helix</keyword>
<dbReference type="EMBL" id="JBHUFP010000004">
    <property type="protein sequence ID" value="MFD1805371.1"/>
    <property type="molecule type" value="Genomic_DNA"/>
</dbReference>
<dbReference type="Proteomes" id="UP001597420">
    <property type="component" value="Unassembled WGS sequence"/>
</dbReference>
<dbReference type="PIRSF" id="PIRSF005651">
    <property type="entry name" value="HflC"/>
    <property type="match status" value="1"/>
</dbReference>
<dbReference type="GO" id="GO:0006508">
    <property type="term" value="P:proteolysis"/>
    <property type="evidence" value="ECO:0007669"/>
    <property type="project" value="UniProtKB-KW"/>
</dbReference>
<proteinExistence type="inferred from homology"/>
<dbReference type="Gene3D" id="3.30.479.30">
    <property type="entry name" value="Band 7 domain"/>
    <property type="match status" value="1"/>
</dbReference>
<accession>A0ABW4NTU6</accession>
<dbReference type="InterPro" id="IPR036013">
    <property type="entry name" value="Band_7/SPFH_dom_sf"/>
</dbReference>
<comment type="function">
    <text evidence="6">HflC and HflK could regulate a protease.</text>
</comment>
<reference evidence="9" key="1">
    <citation type="journal article" date="2019" name="Int. J. Syst. Evol. Microbiol.">
        <title>The Global Catalogue of Microorganisms (GCM) 10K type strain sequencing project: providing services to taxonomists for standard genome sequencing and annotation.</title>
        <authorList>
            <consortium name="The Broad Institute Genomics Platform"/>
            <consortium name="The Broad Institute Genome Sequencing Center for Infectious Disease"/>
            <person name="Wu L."/>
            <person name="Ma J."/>
        </authorList>
    </citation>
    <scope>NUCLEOTIDE SEQUENCE [LARGE SCALE GENOMIC DNA]</scope>
    <source>
        <strain evidence="9">CCM 7950</strain>
    </source>
</reference>
<dbReference type="SMART" id="SM00244">
    <property type="entry name" value="PHB"/>
    <property type="match status" value="1"/>
</dbReference>
<dbReference type="InterPro" id="IPR010200">
    <property type="entry name" value="HflC"/>
</dbReference>
<dbReference type="NCBIfam" id="TIGR01932">
    <property type="entry name" value="hflC"/>
    <property type="match status" value="2"/>
</dbReference>
<dbReference type="RefSeq" id="WP_379096082.1">
    <property type="nucleotide sequence ID" value="NZ_JAUNLA010000001.1"/>
</dbReference>
<evidence type="ECO:0000256" key="6">
    <source>
        <dbReference type="PIRNR" id="PIRNR005651"/>
    </source>
</evidence>
<dbReference type="GO" id="GO:0008233">
    <property type="term" value="F:peptidase activity"/>
    <property type="evidence" value="ECO:0007669"/>
    <property type="project" value="UniProtKB-KW"/>
</dbReference>
<gene>
    <name evidence="8" type="primary">hflC</name>
    <name evidence="8" type="ORF">ACFSAV_03130</name>
</gene>
<evidence type="ECO:0000256" key="2">
    <source>
        <dbReference type="ARBA" id="ARBA00007862"/>
    </source>
</evidence>
<keyword evidence="8" id="KW-0645">Protease</keyword>
<protein>
    <recommendedName>
        <fullName evidence="6">Protein HflC</fullName>
    </recommendedName>
</protein>
<dbReference type="Pfam" id="PF01145">
    <property type="entry name" value="Band_7"/>
    <property type="match status" value="1"/>
</dbReference>
<keyword evidence="9" id="KW-1185">Reference proteome</keyword>
<evidence type="ECO:0000313" key="8">
    <source>
        <dbReference type="EMBL" id="MFD1805371.1"/>
    </source>
</evidence>